<sequence length="490" mass="54728">MTTQEADRPLIGTERQHYFEGKFMSARDFRDEQHYFLSRRRAHNRLLHGWGVICGLSVSGLERDDCRDRWLRIGPGAALDCLGRELILEEELCLELPDEATVKRWADDGLERKLGVDLLPFPQRRPPGAPAAAANGDEMEVAYLIALAYHAQPIDQVVALLDGDCEPPHLEYNRVREGVRVVVVRYDPAGHCWTAKGHVSHVSVAHVSVAHVSVAHVSVAHGEPPCHDDCDDDQPGPGGSCVRPDCPCGRVVPVALVRARVTADGTLADDFRLINERQADREEEATGARPAVTIATNGRRRLPTPPSFLTHIVKINWPHGGTLDLSELATGGRLDGRLEITFDRDIQPADTYERRDEDQYDPEPGEMNGINRFTLRVTYATAGDRMEKEVNFHTRARLDPDDRRKAVFYIDPQSWGDDEEDERLPEGNVFIRLLGDFVLDCHGNPIDANHVGGQLPSGNGAPGGTFESWFRLKHDNFHRQRPPKAARGTY</sequence>
<protein>
    <submittedName>
        <fullName evidence="1">Uncharacterized protein</fullName>
    </submittedName>
</protein>
<evidence type="ECO:0000313" key="2">
    <source>
        <dbReference type="Proteomes" id="UP000215027"/>
    </source>
</evidence>
<gene>
    <name evidence="1" type="ORF">CFX0092_B0685</name>
</gene>
<dbReference type="AlphaFoldDB" id="A0A160T8W6"/>
<evidence type="ECO:0000313" key="1">
    <source>
        <dbReference type="EMBL" id="CUS06219.1"/>
    </source>
</evidence>
<dbReference type="EMBL" id="LN890656">
    <property type="protein sequence ID" value="CUS06219.1"/>
    <property type="molecule type" value="Genomic_DNA"/>
</dbReference>
<dbReference type="OrthoDB" id="2643721at2"/>
<dbReference type="Proteomes" id="UP000215027">
    <property type="component" value="Chromosome II"/>
</dbReference>
<keyword evidence="2" id="KW-1185">Reference proteome</keyword>
<reference evidence="1" key="1">
    <citation type="submission" date="2016-01" db="EMBL/GenBank/DDBJ databases">
        <authorList>
            <person name="Mcilroy J.S."/>
            <person name="Karst M S."/>
            <person name="Albertsen M."/>
        </authorList>
    </citation>
    <scope>NUCLEOTIDE SEQUENCE</scope>
    <source>
        <strain evidence="1">Cfx-K</strain>
    </source>
</reference>
<dbReference type="KEGG" id="pbf:CFX0092_B0685"/>
<name>A0A160T8W6_9CHLR</name>
<accession>A0A160T8W6</accession>
<dbReference type="RefSeq" id="WP_157913372.1">
    <property type="nucleotide sequence ID" value="NZ_LN890656.1"/>
</dbReference>
<proteinExistence type="predicted"/>
<organism evidence="1 2">
    <name type="scientific">Candidatus Promineifilum breve</name>
    <dbReference type="NCBI Taxonomy" id="1806508"/>
    <lineage>
        <taxon>Bacteria</taxon>
        <taxon>Bacillati</taxon>
        <taxon>Chloroflexota</taxon>
        <taxon>Ardenticatenia</taxon>
        <taxon>Candidatus Promineifilales</taxon>
        <taxon>Candidatus Promineifilaceae</taxon>
        <taxon>Candidatus Promineifilum</taxon>
    </lineage>
</organism>